<sequence>MKKLFLLSFLLAFVFNTYAQETKAEKKVKATEKSVKAKKEAVSKTPLKKDGTPD</sequence>
<evidence type="ECO:0000313" key="4">
    <source>
        <dbReference type="Proteomes" id="UP001460072"/>
    </source>
</evidence>
<feature type="region of interest" description="Disordered" evidence="1">
    <location>
        <begin position="35"/>
        <end position="54"/>
    </location>
</feature>
<organism evidence="3 4">
    <name type="scientific">Flavobacterium aureirubrum</name>
    <dbReference type="NCBI Taxonomy" id="3133147"/>
    <lineage>
        <taxon>Bacteria</taxon>
        <taxon>Pseudomonadati</taxon>
        <taxon>Bacteroidota</taxon>
        <taxon>Flavobacteriia</taxon>
        <taxon>Flavobacteriales</taxon>
        <taxon>Flavobacteriaceae</taxon>
        <taxon>Flavobacterium</taxon>
    </lineage>
</organism>
<dbReference type="EMBL" id="JBCGDO010000008">
    <property type="protein sequence ID" value="MEM0542539.1"/>
    <property type="molecule type" value="Genomic_DNA"/>
</dbReference>
<protein>
    <submittedName>
        <fullName evidence="3">Uncharacterized protein</fullName>
    </submittedName>
</protein>
<reference evidence="3 4" key="1">
    <citation type="submission" date="2024-03" db="EMBL/GenBank/DDBJ databases">
        <title>Two novel species of the genus Flavobacterium exhibiting potentially degradation of complex polysaccharides.</title>
        <authorList>
            <person name="Lian X."/>
        </authorList>
    </citation>
    <scope>NUCLEOTIDE SEQUENCE [LARGE SCALE GENOMIC DNA]</scope>
    <source>
        <strain evidence="4">j3</strain>
    </source>
</reference>
<gene>
    <name evidence="3" type="ORF">WFZ85_07910</name>
</gene>
<accession>A0ABU9N6T5</accession>
<proteinExistence type="predicted"/>
<comment type="caution">
    <text evidence="3">The sequence shown here is derived from an EMBL/GenBank/DDBJ whole genome shotgun (WGS) entry which is preliminary data.</text>
</comment>
<dbReference type="Proteomes" id="UP001460072">
    <property type="component" value="Unassembled WGS sequence"/>
</dbReference>
<feature type="signal peptide" evidence="2">
    <location>
        <begin position="1"/>
        <end position="19"/>
    </location>
</feature>
<keyword evidence="2" id="KW-0732">Signal</keyword>
<evidence type="ECO:0000256" key="1">
    <source>
        <dbReference type="SAM" id="MobiDB-lite"/>
    </source>
</evidence>
<keyword evidence="4" id="KW-1185">Reference proteome</keyword>
<dbReference type="RefSeq" id="WP_342695745.1">
    <property type="nucleotide sequence ID" value="NZ_JBCGDO010000008.1"/>
</dbReference>
<evidence type="ECO:0000313" key="3">
    <source>
        <dbReference type="EMBL" id="MEM0542539.1"/>
    </source>
</evidence>
<feature type="chain" id="PRO_5046081499" evidence="2">
    <location>
        <begin position="20"/>
        <end position="54"/>
    </location>
</feature>
<name>A0ABU9N6T5_9FLAO</name>
<evidence type="ECO:0000256" key="2">
    <source>
        <dbReference type="SAM" id="SignalP"/>
    </source>
</evidence>